<dbReference type="PROSITE" id="PS51898">
    <property type="entry name" value="TYR_RECOMBINASE"/>
    <property type="match status" value="1"/>
</dbReference>
<dbReference type="SUPFAM" id="SSF56349">
    <property type="entry name" value="DNA breaking-rejoining enzymes"/>
    <property type="match status" value="1"/>
</dbReference>
<evidence type="ECO:0000313" key="8">
    <source>
        <dbReference type="Proteomes" id="UP000014020"/>
    </source>
</evidence>
<dbReference type="InterPro" id="IPR002104">
    <property type="entry name" value="Integrase_catalytic"/>
</dbReference>
<dbReference type="CDD" id="cd00397">
    <property type="entry name" value="DNA_BRE_C"/>
    <property type="match status" value="1"/>
</dbReference>
<evidence type="ECO:0000256" key="4">
    <source>
        <dbReference type="PROSITE-ProRule" id="PRU01248"/>
    </source>
</evidence>
<dbReference type="InterPro" id="IPR004107">
    <property type="entry name" value="Integrase_SAM-like_N"/>
</dbReference>
<dbReference type="PROSITE" id="PS51900">
    <property type="entry name" value="CB"/>
    <property type="match status" value="1"/>
</dbReference>
<name>R8MFJ8_BACCX</name>
<dbReference type="PANTHER" id="PTHR30349">
    <property type="entry name" value="PHAGE INTEGRASE-RELATED"/>
    <property type="match status" value="1"/>
</dbReference>
<evidence type="ECO:0000256" key="2">
    <source>
        <dbReference type="ARBA" id="ARBA00023125"/>
    </source>
</evidence>
<dbReference type="PANTHER" id="PTHR30349:SF86">
    <property type="entry name" value="INTEGRASE_RECOMBINASE AQ_AA09-RELATED"/>
    <property type="match status" value="1"/>
</dbReference>
<dbReference type="InterPro" id="IPR050090">
    <property type="entry name" value="Tyrosine_recombinase_XerCD"/>
</dbReference>
<protein>
    <submittedName>
        <fullName evidence="7">Phage integrase</fullName>
    </submittedName>
</protein>
<dbReference type="PATRIC" id="fig|1053236.3.peg.6121"/>
<dbReference type="InterPro" id="IPR011010">
    <property type="entry name" value="DNA_brk_join_enz"/>
</dbReference>
<organism evidence="7 8">
    <name type="scientific">Bacillus cereus (strain VD146)</name>
    <dbReference type="NCBI Taxonomy" id="1053236"/>
    <lineage>
        <taxon>Bacteria</taxon>
        <taxon>Bacillati</taxon>
        <taxon>Bacillota</taxon>
        <taxon>Bacilli</taxon>
        <taxon>Bacillales</taxon>
        <taxon>Bacillaceae</taxon>
        <taxon>Bacillus</taxon>
        <taxon>Bacillus cereus group</taxon>
    </lineage>
</organism>
<evidence type="ECO:0000259" key="6">
    <source>
        <dbReference type="PROSITE" id="PS51900"/>
    </source>
</evidence>
<gene>
    <name evidence="7" type="ORF">IK1_05997</name>
</gene>
<evidence type="ECO:0000256" key="3">
    <source>
        <dbReference type="ARBA" id="ARBA00023172"/>
    </source>
</evidence>
<evidence type="ECO:0000256" key="1">
    <source>
        <dbReference type="ARBA" id="ARBA00022908"/>
    </source>
</evidence>
<dbReference type="Proteomes" id="UP000014020">
    <property type="component" value="Unassembled WGS sequence"/>
</dbReference>
<dbReference type="RefSeq" id="WP_016121201.1">
    <property type="nucleotide sequence ID" value="NZ_KB976679.1"/>
</dbReference>
<accession>R8MFJ8</accession>
<keyword evidence="3" id="KW-0233">DNA recombination</keyword>
<dbReference type="Pfam" id="PF00589">
    <property type="entry name" value="Phage_integrase"/>
    <property type="match status" value="1"/>
</dbReference>
<proteinExistence type="predicted"/>
<dbReference type="InterPro" id="IPR013762">
    <property type="entry name" value="Integrase-like_cat_sf"/>
</dbReference>
<dbReference type="GO" id="GO:0006310">
    <property type="term" value="P:DNA recombination"/>
    <property type="evidence" value="ECO:0007669"/>
    <property type="project" value="UniProtKB-KW"/>
</dbReference>
<dbReference type="InterPro" id="IPR010998">
    <property type="entry name" value="Integrase_recombinase_N"/>
</dbReference>
<evidence type="ECO:0000313" key="7">
    <source>
        <dbReference type="EMBL" id="EOP32824.1"/>
    </source>
</evidence>
<keyword evidence="2 4" id="KW-0238">DNA-binding</keyword>
<dbReference type="GO" id="GO:0015074">
    <property type="term" value="P:DNA integration"/>
    <property type="evidence" value="ECO:0007669"/>
    <property type="project" value="UniProtKB-KW"/>
</dbReference>
<sequence length="317" mass="37967">MPTKEFQDTVQHFSLFLLDKERKPSTIKRYVYDIEDFGQWLQKSKKLPTCNIWKTLNTKDYEAYFYNLKNQRQYSDKTMHRVYIVLNRLYQYLKLPNPLKDMQLSIQPNRALRAEDFISKEEEKRLKYILTSLEGLTEKQRSVRPVLMDRNISIVHLLIYNGLSLQELVGLQMKHVHFENNTISVPGIVGIERTILLAEDDKKHLFNYYKTIPEPVRPRYHSNDPLFVAFDFTRKTYHWSYENDAPKSLTEIAVQKMIRLEVSRANLRKGISAQHLRNTFILRLIKHQISEDEIIKRVGFKSKLSLKRYYEYSNQRR</sequence>
<dbReference type="AlphaFoldDB" id="R8MFJ8"/>
<comment type="caution">
    <text evidence="7">The sequence shown here is derived from an EMBL/GenBank/DDBJ whole genome shotgun (WGS) entry which is preliminary data.</text>
</comment>
<reference evidence="8" key="1">
    <citation type="submission" date="2012-12" db="EMBL/GenBank/DDBJ databases">
        <title>The genome sequence of Bacillus cereus VD146.</title>
        <authorList>
            <consortium name="The Broad Institute Genome Sequencing Platform"/>
            <consortium name="The Broad Institute Genome Sequencing Center for Infectious Disease"/>
            <person name="Feldgarden M."/>
            <person name="Van der Auwera G.A."/>
            <person name="Mahillon J."/>
            <person name="Duprez V."/>
            <person name="Timmery S."/>
            <person name="Mattelet C."/>
            <person name="Dierick K."/>
            <person name="Sun M."/>
            <person name="Yu Z."/>
            <person name="Zhu L."/>
            <person name="Hu X."/>
            <person name="Shank E.B."/>
            <person name="Swiecicka I."/>
            <person name="Hansen B.M."/>
            <person name="Andrup L."/>
            <person name="Walker B."/>
            <person name="Young S.K."/>
            <person name="Zeng Q."/>
            <person name="Gargeya S."/>
            <person name="Fitzgerald M."/>
            <person name="Haas B."/>
            <person name="Abouelleil A."/>
            <person name="Alvarado L."/>
            <person name="Arachchi H.M."/>
            <person name="Berlin A.M."/>
            <person name="Chapman S.B."/>
            <person name="Dewar J."/>
            <person name="Goldberg J."/>
            <person name="Griggs A."/>
            <person name="Gujja S."/>
            <person name="Hansen M."/>
            <person name="Howarth C."/>
            <person name="Imamovic A."/>
            <person name="Larimer J."/>
            <person name="McCowan C."/>
            <person name="Murphy C."/>
            <person name="Neiman D."/>
            <person name="Pearson M."/>
            <person name="Priest M."/>
            <person name="Roberts A."/>
            <person name="Saif S."/>
            <person name="Shea T."/>
            <person name="Sisk P."/>
            <person name="Sykes S."/>
            <person name="Wortman J."/>
            <person name="Nusbaum C."/>
            <person name="Birren B."/>
        </authorList>
    </citation>
    <scope>NUCLEOTIDE SEQUENCE [LARGE SCALE GENOMIC DNA]</scope>
    <source>
        <strain evidence="8">VD146</strain>
    </source>
</reference>
<keyword evidence="1" id="KW-0229">DNA integration</keyword>
<dbReference type="Gene3D" id="1.10.443.10">
    <property type="entry name" value="Intergrase catalytic core"/>
    <property type="match status" value="1"/>
</dbReference>
<feature type="domain" description="Core-binding (CB)" evidence="6">
    <location>
        <begin position="4"/>
        <end position="94"/>
    </location>
</feature>
<dbReference type="InterPro" id="IPR044068">
    <property type="entry name" value="CB"/>
</dbReference>
<dbReference type="Pfam" id="PF02899">
    <property type="entry name" value="Phage_int_SAM_1"/>
    <property type="match status" value="1"/>
</dbReference>
<dbReference type="EMBL" id="AHFE01000070">
    <property type="protein sequence ID" value="EOP32824.1"/>
    <property type="molecule type" value="Genomic_DNA"/>
</dbReference>
<evidence type="ECO:0000259" key="5">
    <source>
        <dbReference type="PROSITE" id="PS51898"/>
    </source>
</evidence>
<dbReference type="GO" id="GO:0003677">
    <property type="term" value="F:DNA binding"/>
    <property type="evidence" value="ECO:0007669"/>
    <property type="project" value="UniProtKB-UniRule"/>
</dbReference>
<feature type="domain" description="Tyr recombinase" evidence="5">
    <location>
        <begin position="125"/>
        <end position="317"/>
    </location>
</feature>
<dbReference type="HOGENOM" id="CLU_076827_0_0_9"/>
<dbReference type="Gene3D" id="1.10.150.130">
    <property type="match status" value="1"/>
</dbReference>
<dbReference type="SUPFAM" id="SSF47823">
    <property type="entry name" value="lambda integrase-like, N-terminal domain"/>
    <property type="match status" value="1"/>
</dbReference>